<comment type="caution">
    <text evidence="2">The sequence shown here is derived from an EMBL/GenBank/DDBJ whole genome shotgun (WGS) entry which is preliminary data.</text>
</comment>
<dbReference type="AlphaFoldDB" id="A0A4R3LTH7"/>
<organism evidence="2 3">
    <name type="scientific">Aquabacter spiritensis</name>
    <dbReference type="NCBI Taxonomy" id="933073"/>
    <lineage>
        <taxon>Bacteria</taxon>
        <taxon>Pseudomonadati</taxon>
        <taxon>Pseudomonadota</taxon>
        <taxon>Alphaproteobacteria</taxon>
        <taxon>Hyphomicrobiales</taxon>
        <taxon>Xanthobacteraceae</taxon>
        <taxon>Aquabacter</taxon>
    </lineage>
</organism>
<feature type="signal peptide" evidence="1">
    <location>
        <begin position="1"/>
        <end position="22"/>
    </location>
</feature>
<evidence type="ECO:0000256" key="1">
    <source>
        <dbReference type="SAM" id="SignalP"/>
    </source>
</evidence>
<sequence>MRKKASLLCASALLLLSGAAAAETRIFLLENWDGYGVDACLAKGLPCGEQLASSWCRAHGYAIALDFGQVSPETTGSIRPVASGTPSAPACTGRACPATVAISCHR</sequence>
<dbReference type="OrthoDB" id="9150143at2"/>
<dbReference type="Proteomes" id="UP000294664">
    <property type="component" value="Unassembled WGS sequence"/>
</dbReference>
<evidence type="ECO:0000313" key="3">
    <source>
        <dbReference type="Proteomes" id="UP000294664"/>
    </source>
</evidence>
<protein>
    <submittedName>
        <fullName evidence="2">Uncharacterized protein</fullName>
    </submittedName>
</protein>
<reference evidence="2 3" key="1">
    <citation type="submission" date="2019-03" db="EMBL/GenBank/DDBJ databases">
        <title>Genomic Encyclopedia of Type Strains, Phase IV (KMG-IV): sequencing the most valuable type-strain genomes for metagenomic binning, comparative biology and taxonomic classification.</title>
        <authorList>
            <person name="Goeker M."/>
        </authorList>
    </citation>
    <scope>NUCLEOTIDE SEQUENCE [LARGE SCALE GENOMIC DNA]</scope>
    <source>
        <strain evidence="2 3">DSM 9035</strain>
    </source>
</reference>
<feature type="chain" id="PRO_5020619870" evidence="1">
    <location>
        <begin position="23"/>
        <end position="106"/>
    </location>
</feature>
<keyword evidence="3" id="KW-1185">Reference proteome</keyword>
<keyword evidence="1" id="KW-0732">Signal</keyword>
<proteinExistence type="predicted"/>
<dbReference type="RefSeq" id="WP_132032953.1">
    <property type="nucleotide sequence ID" value="NZ_SMAI01000010.1"/>
</dbReference>
<dbReference type="EMBL" id="SMAI01000010">
    <property type="protein sequence ID" value="TCT03196.1"/>
    <property type="molecule type" value="Genomic_DNA"/>
</dbReference>
<gene>
    <name evidence="2" type="ORF">EDC64_11059</name>
</gene>
<evidence type="ECO:0000313" key="2">
    <source>
        <dbReference type="EMBL" id="TCT03196.1"/>
    </source>
</evidence>
<name>A0A4R3LTH7_9HYPH</name>
<accession>A0A4R3LTH7</accession>